<dbReference type="Pfam" id="PF00069">
    <property type="entry name" value="Pkinase"/>
    <property type="match status" value="1"/>
</dbReference>
<dbReference type="Gene3D" id="1.10.510.10">
    <property type="entry name" value="Transferase(Phosphotransferase) domain 1"/>
    <property type="match status" value="1"/>
</dbReference>
<dbReference type="PROSITE" id="PS00108">
    <property type="entry name" value="PROTEIN_KINASE_ST"/>
    <property type="match status" value="1"/>
</dbReference>
<dbReference type="GO" id="GO:0004672">
    <property type="term" value="F:protein kinase activity"/>
    <property type="evidence" value="ECO:0007669"/>
    <property type="project" value="InterPro"/>
</dbReference>
<dbReference type="GO" id="GO:0005524">
    <property type="term" value="F:ATP binding"/>
    <property type="evidence" value="ECO:0007669"/>
    <property type="project" value="InterPro"/>
</dbReference>
<sequence>MTTKTRIRTRTRKTRTRKIKGGKVLSSGGFGCVFKPALKCKTQKLRRKNGVSKLMKKKYVAKEYGEVVKYLPQLKTIPNYQDYFLVEGFSVCDPAPLEKEDLENFDIKCKALTKIGIDKENINKNLDRLKLISMPYGGMDVGDFIKSTHYKKLHALNESLQRLLIHGILPMNKKGVYHCDIKESNVLVQERGDNMKVRLIDWGLSTAYHKGKKVPPVLLNRPFQYNLPFSNVLFNSLFTKMYREFLQKHPNPDFIAIRAFVINYTITWVDERGPGHLRNINGIFKKMFEGTLVNVEAKFKEDIIEYSYTFYFIFEYLTRILQAFTKNGAFDEMEYFTTVFLKNIDVWGFIMIYVPTFEHLYKNETRLTPTEKEIMNTIQSMILLVMESSAEPINIDKVESFLQELNKLFQKAIRQKINFSRLKTIPSSSSSKTKKVSAHKSGSVINHYHEKNKKK</sequence>
<feature type="region of interest" description="Disordered" evidence="1">
    <location>
        <begin position="425"/>
        <end position="455"/>
    </location>
</feature>
<feature type="domain" description="Protein kinase" evidence="2">
    <location>
        <begin position="19"/>
        <end position="428"/>
    </location>
</feature>
<dbReference type="SUPFAM" id="SSF56112">
    <property type="entry name" value="Protein kinase-like (PK-like)"/>
    <property type="match status" value="1"/>
</dbReference>
<reference evidence="3" key="1">
    <citation type="journal article" date="2020" name="Nature">
        <title>Giant virus diversity and host interactions through global metagenomics.</title>
        <authorList>
            <person name="Schulz F."/>
            <person name="Roux S."/>
            <person name="Paez-Espino D."/>
            <person name="Jungbluth S."/>
            <person name="Walsh D.A."/>
            <person name="Denef V.J."/>
            <person name="McMahon K.D."/>
            <person name="Konstantinidis K.T."/>
            <person name="Eloe-Fadrosh E.A."/>
            <person name="Kyrpides N.C."/>
            <person name="Woyke T."/>
        </authorList>
    </citation>
    <scope>NUCLEOTIDE SEQUENCE</scope>
    <source>
        <strain evidence="3">GVMAG-M-3300010158-59</strain>
    </source>
</reference>
<protein>
    <recommendedName>
        <fullName evidence="2">Protein kinase domain-containing protein</fullName>
    </recommendedName>
</protein>
<dbReference type="PROSITE" id="PS50011">
    <property type="entry name" value="PROTEIN_KINASE_DOM"/>
    <property type="match status" value="1"/>
</dbReference>
<dbReference type="EMBL" id="MN739105">
    <property type="protein sequence ID" value="QHS89094.1"/>
    <property type="molecule type" value="Genomic_DNA"/>
</dbReference>
<accession>A0A6C0BBC1</accession>
<evidence type="ECO:0000259" key="2">
    <source>
        <dbReference type="PROSITE" id="PS50011"/>
    </source>
</evidence>
<dbReference type="AlphaFoldDB" id="A0A6C0BBC1"/>
<evidence type="ECO:0000256" key="1">
    <source>
        <dbReference type="SAM" id="MobiDB-lite"/>
    </source>
</evidence>
<organism evidence="3">
    <name type="scientific">viral metagenome</name>
    <dbReference type="NCBI Taxonomy" id="1070528"/>
    <lineage>
        <taxon>unclassified sequences</taxon>
        <taxon>metagenomes</taxon>
        <taxon>organismal metagenomes</taxon>
    </lineage>
</organism>
<name>A0A6C0BBC1_9ZZZZ</name>
<dbReference type="InterPro" id="IPR000719">
    <property type="entry name" value="Prot_kinase_dom"/>
</dbReference>
<dbReference type="InterPro" id="IPR011009">
    <property type="entry name" value="Kinase-like_dom_sf"/>
</dbReference>
<dbReference type="InterPro" id="IPR008271">
    <property type="entry name" value="Ser/Thr_kinase_AS"/>
</dbReference>
<evidence type="ECO:0000313" key="3">
    <source>
        <dbReference type="EMBL" id="QHS89094.1"/>
    </source>
</evidence>
<proteinExistence type="predicted"/>